<organism evidence="1 2">
    <name type="scientific">Rhizophagus irregularis (strain DAOM 181602 / DAOM 197198 / MUCL 43194)</name>
    <name type="common">Arbuscular mycorrhizal fungus</name>
    <name type="synonym">Glomus intraradices</name>
    <dbReference type="NCBI Taxonomy" id="747089"/>
    <lineage>
        <taxon>Eukaryota</taxon>
        <taxon>Fungi</taxon>
        <taxon>Fungi incertae sedis</taxon>
        <taxon>Mucoromycota</taxon>
        <taxon>Glomeromycotina</taxon>
        <taxon>Glomeromycetes</taxon>
        <taxon>Glomerales</taxon>
        <taxon>Glomeraceae</taxon>
        <taxon>Rhizophagus</taxon>
    </lineage>
</organism>
<dbReference type="AlphaFoldDB" id="A0A2P4Q4J5"/>
<reference evidence="1 2" key="1">
    <citation type="journal article" date="2013" name="Proc. Natl. Acad. Sci. U.S.A.">
        <title>Genome of an arbuscular mycorrhizal fungus provides insight into the oldest plant symbiosis.</title>
        <authorList>
            <person name="Tisserant E."/>
            <person name="Malbreil M."/>
            <person name="Kuo A."/>
            <person name="Kohler A."/>
            <person name="Symeonidi A."/>
            <person name="Balestrini R."/>
            <person name="Charron P."/>
            <person name="Duensing N."/>
            <person name="Frei Dit Frey N."/>
            <person name="Gianinazzi-Pearson V."/>
            <person name="Gilbert L.B."/>
            <person name="Handa Y."/>
            <person name="Herr J.R."/>
            <person name="Hijri M."/>
            <person name="Koul R."/>
            <person name="Kawaguchi M."/>
            <person name="Krajinski F."/>
            <person name="Lammers P.J."/>
            <person name="Masclaux F.G."/>
            <person name="Murat C."/>
            <person name="Morin E."/>
            <person name="Ndikumana S."/>
            <person name="Pagni M."/>
            <person name="Petitpierre D."/>
            <person name="Requena N."/>
            <person name="Rosikiewicz P."/>
            <person name="Riley R."/>
            <person name="Saito K."/>
            <person name="San Clemente H."/>
            <person name="Shapiro H."/>
            <person name="van Tuinen D."/>
            <person name="Becard G."/>
            <person name="Bonfante P."/>
            <person name="Paszkowski U."/>
            <person name="Shachar-Hill Y.Y."/>
            <person name="Tuskan G.A."/>
            <person name="Young P.W."/>
            <person name="Sanders I.R."/>
            <person name="Henrissat B."/>
            <person name="Rensing S.A."/>
            <person name="Grigoriev I.V."/>
            <person name="Corradi N."/>
            <person name="Roux C."/>
            <person name="Martin F."/>
        </authorList>
    </citation>
    <scope>NUCLEOTIDE SEQUENCE [LARGE SCALE GENOMIC DNA]</scope>
    <source>
        <strain evidence="1 2">DAOM 197198</strain>
    </source>
</reference>
<name>A0A2P4Q4J5_RHIID</name>
<sequence length="103" mass="12384">MKAKPKILGIIDKYMIKNDHLEIIIKYAKIHNNNLKELHWFGNLDDEIIKDNMNEAKSIIPLICYPIYNFLVKSIYNIDIFYSRYTFDILFFADITIRYNYPT</sequence>
<protein>
    <submittedName>
        <fullName evidence="1">Uncharacterized protein</fullName>
    </submittedName>
</protein>
<dbReference type="Proteomes" id="UP000018888">
    <property type="component" value="Unassembled WGS sequence"/>
</dbReference>
<dbReference type="EMBL" id="AUPC02000094">
    <property type="protein sequence ID" value="POG72560.1"/>
    <property type="molecule type" value="Genomic_DNA"/>
</dbReference>
<evidence type="ECO:0000313" key="2">
    <source>
        <dbReference type="Proteomes" id="UP000018888"/>
    </source>
</evidence>
<gene>
    <name evidence="1" type="ORF">GLOIN_2v1594752</name>
</gene>
<comment type="caution">
    <text evidence="1">The sequence shown here is derived from an EMBL/GenBank/DDBJ whole genome shotgun (WGS) entry which is preliminary data.</text>
</comment>
<accession>A0A2P4Q4J5</accession>
<reference evidence="1 2" key="2">
    <citation type="journal article" date="2018" name="New Phytol.">
        <title>High intraspecific genome diversity in the model arbuscular mycorrhizal symbiont Rhizophagus irregularis.</title>
        <authorList>
            <person name="Chen E.C.H."/>
            <person name="Morin E."/>
            <person name="Beaudet D."/>
            <person name="Noel J."/>
            <person name="Yildirir G."/>
            <person name="Ndikumana S."/>
            <person name="Charron P."/>
            <person name="St-Onge C."/>
            <person name="Giorgi J."/>
            <person name="Kruger M."/>
            <person name="Marton T."/>
            <person name="Ropars J."/>
            <person name="Grigoriev I.V."/>
            <person name="Hainaut M."/>
            <person name="Henrissat B."/>
            <person name="Roux C."/>
            <person name="Martin F."/>
            <person name="Corradi N."/>
        </authorList>
    </citation>
    <scope>NUCLEOTIDE SEQUENCE [LARGE SCALE GENOMIC DNA]</scope>
    <source>
        <strain evidence="1 2">DAOM 197198</strain>
    </source>
</reference>
<proteinExistence type="predicted"/>
<evidence type="ECO:0000313" key="1">
    <source>
        <dbReference type="EMBL" id="POG72560.1"/>
    </source>
</evidence>
<keyword evidence="2" id="KW-1185">Reference proteome</keyword>
<dbReference type="VEuPathDB" id="FungiDB:RhiirFUN_025178"/>